<feature type="domain" description="CHAT" evidence="2">
    <location>
        <begin position="559"/>
        <end position="815"/>
    </location>
</feature>
<keyword evidence="1" id="KW-0175">Coiled coil</keyword>
<evidence type="ECO:0000259" key="2">
    <source>
        <dbReference type="Pfam" id="PF12770"/>
    </source>
</evidence>
<evidence type="ECO:0000313" key="3">
    <source>
        <dbReference type="EMBL" id="MBB4678024.1"/>
    </source>
</evidence>
<keyword evidence="4" id="KW-1185">Reference proteome</keyword>
<gene>
    <name evidence="3" type="ORF">HNR67_004142</name>
</gene>
<dbReference type="RefSeq" id="WP_185003904.1">
    <property type="nucleotide sequence ID" value="NZ_BAAAUI010000027.1"/>
</dbReference>
<accession>A0A7W7FWK4</accession>
<evidence type="ECO:0000313" key="4">
    <source>
        <dbReference type="Proteomes" id="UP000533598"/>
    </source>
</evidence>
<dbReference type="Pfam" id="PF12770">
    <property type="entry name" value="CHAT"/>
    <property type="match status" value="1"/>
</dbReference>
<proteinExistence type="predicted"/>
<comment type="caution">
    <text evidence="3">The sequence shown here is derived from an EMBL/GenBank/DDBJ whole genome shotgun (WGS) entry which is preliminary data.</text>
</comment>
<dbReference type="AlphaFoldDB" id="A0A7W7FWK4"/>
<dbReference type="Proteomes" id="UP000533598">
    <property type="component" value="Unassembled WGS sequence"/>
</dbReference>
<protein>
    <recommendedName>
        <fullName evidence="2">CHAT domain-containing protein</fullName>
    </recommendedName>
</protein>
<dbReference type="InterPro" id="IPR024983">
    <property type="entry name" value="CHAT_dom"/>
</dbReference>
<dbReference type="EMBL" id="JACHMH010000001">
    <property type="protein sequence ID" value="MBB4678024.1"/>
    <property type="molecule type" value="Genomic_DNA"/>
</dbReference>
<name>A0A7W7FWK4_9PSEU</name>
<feature type="coiled-coil region" evidence="1">
    <location>
        <begin position="133"/>
        <end position="160"/>
    </location>
</feature>
<organism evidence="3 4">
    <name type="scientific">Crossiella cryophila</name>
    <dbReference type="NCBI Taxonomy" id="43355"/>
    <lineage>
        <taxon>Bacteria</taxon>
        <taxon>Bacillati</taxon>
        <taxon>Actinomycetota</taxon>
        <taxon>Actinomycetes</taxon>
        <taxon>Pseudonocardiales</taxon>
        <taxon>Pseudonocardiaceae</taxon>
        <taxon>Crossiella</taxon>
    </lineage>
</organism>
<evidence type="ECO:0000256" key="1">
    <source>
        <dbReference type="SAM" id="Coils"/>
    </source>
</evidence>
<reference evidence="3 4" key="1">
    <citation type="submission" date="2020-08" db="EMBL/GenBank/DDBJ databases">
        <title>Sequencing the genomes of 1000 actinobacteria strains.</title>
        <authorList>
            <person name="Klenk H.-P."/>
        </authorList>
    </citation>
    <scope>NUCLEOTIDE SEQUENCE [LARGE SCALE GENOMIC DNA]</scope>
    <source>
        <strain evidence="3 4">DSM 44230</strain>
    </source>
</reference>
<sequence>MTAGPGGEFTVDSDSPFALALIAAREATDRSALDQAYLWAVELADAESAELRTALAAEHVSRLRGLGDSSAALTWCADYLSRYGTQPKLVLLRAETNVGRGDYRTVGRDAAEARQGGLDAADHALLCRLEGLAARQEGRYERARERLRSARKAYAALGNTAAEAVLAEDLRLLALTEGRPVVLRLAGGTRSPQDRLGRAEELRIAGRYEEALAELAPALAGPLDAALRYFYLEARVRLLRLVRADEEAAAALPELYAAAEASARPEENIIAAQRFAGGDRFPVELLAAGEHWLFRVRWLIRNDRLAEAEQSLSSGAENAEWNLAMAEFLLATARHSGNAAVAGQAVAHSRDCLDAAEVSPVLRIAAWRVQGHAYLELDPGLHRERVVRALARAHRAEEELAARQPSDAVRLRMLHAAATEFDEQIQWAAEQGDRVDDLVAVAIEAARGAAILPQLDWGVTRALPAPGDRVGARRWIRRAVRGLPRDQWIWLLHSGPDTLHSVLIGRTWRGVSTQYYSVGCQRTRLISTIDALAGCWRNRGARRLAEAPPGSTELDRLLPELEQLLGLPGRPELPAHVRRITVVAGGELAEIPFGLLRYGESAAMLGRRYALSTLPCLAARAPLHRRSRTQRGLRPKDMLVLHGPNLPDQPVTPAATIKGRVVLDGARATATELRAALAARAYRVVRVDSHGDYSGDPANAAMLLAEGRVSPAQCQDLDLSRTGTIALGVCESAMGKRIGRDEHLGFVRVALAAGASAVLAARWETVDLLATRTIDRFERLLRRYPRDVALFRAQRELDSPGQHPTRWAALSLCGDTGFQTRRGPLLRWLTRITQPEPTTGAQR</sequence>